<dbReference type="InterPro" id="IPR001387">
    <property type="entry name" value="Cro/C1-type_HTH"/>
</dbReference>
<dbReference type="Pfam" id="PF13560">
    <property type="entry name" value="HTH_31"/>
    <property type="match status" value="1"/>
</dbReference>
<evidence type="ECO:0000313" key="2">
    <source>
        <dbReference type="EMBL" id="QAY60862.1"/>
    </source>
</evidence>
<dbReference type="SUPFAM" id="SSF48452">
    <property type="entry name" value="TPR-like"/>
    <property type="match status" value="1"/>
</dbReference>
<dbReference type="AlphaFoldDB" id="A0A4P6EEU9"/>
<keyword evidence="3" id="KW-1185">Reference proteome</keyword>
<dbReference type="EMBL" id="CP035494">
    <property type="protein sequence ID" value="QAY60862.1"/>
    <property type="molecule type" value="Genomic_DNA"/>
</dbReference>
<dbReference type="CDD" id="cd00093">
    <property type="entry name" value="HTH_XRE"/>
    <property type="match status" value="1"/>
</dbReference>
<organism evidence="2 3">
    <name type="scientific">Microbacterium protaetiae</name>
    <dbReference type="NCBI Taxonomy" id="2509458"/>
    <lineage>
        <taxon>Bacteria</taxon>
        <taxon>Bacillati</taxon>
        <taxon>Actinomycetota</taxon>
        <taxon>Actinomycetes</taxon>
        <taxon>Micrococcales</taxon>
        <taxon>Microbacteriaceae</taxon>
        <taxon>Microbacterium</taxon>
    </lineage>
</organism>
<dbReference type="Proteomes" id="UP000293995">
    <property type="component" value="Chromosome"/>
</dbReference>
<evidence type="ECO:0000313" key="3">
    <source>
        <dbReference type="Proteomes" id="UP000293995"/>
    </source>
</evidence>
<dbReference type="Gene3D" id="1.10.260.40">
    <property type="entry name" value="lambda repressor-like DNA-binding domains"/>
    <property type="match status" value="1"/>
</dbReference>
<protein>
    <submittedName>
        <fullName evidence="2">XRE family transcriptional regulator</fullName>
    </submittedName>
</protein>
<feature type="domain" description="HTH cro/C1-type" evidence="1">
    <location>
        <begin position="9"/>
        <end position="62"/>
    </location>
</feature>
<proteinExistence type="predicted"/>
<name>A0A4P6EEU9_9MICO</name>
<gene>
    <name evidence="2" type="ORF">ET475_13275</name>
</gene>
<dbReference type="SUPFAM" id="SSF47413">
    <property type="entry name" value="lambda repressor-like DNA-binding domains"/>
    <property type="match status" value="1"/>
</dbReference>
<dbReference type="InterPro" id="IPR010982">
    <property type="entry name" value="Lambda_DNA-bd_dom_sf"/>
</dbReference>
<dbReference type="GO" id="GO:0003677">
    <property type="term" value="F:DNA binding"/>
    <property type="evidence" value="ECO:0007669"/>
    <property type="project" value="InterPro"/>
</dbReference>
<dbReference type="InterPro" id="IPR011990">
    <property type="entry name" value="TPR-like_helical_dom_sf"/>
</dbReference>
<dbReference type="KEGG" id="mprt:ET475_13275"/>
<dbReference type="PROSITE" id="PS50943">
    <property type="entry name" value="HTH_CROC1"/>
    <property type="match status" value="1"/>
</dbReference>
<accession>A0A4P6EEU9</accession>
<sequence>MRMTFGERLRTARVDRRLSQTEIGGNRYSASYISHLERDRRRPTPEVVSFLANQLGVPPSSLATPPRDAITAARVEVAVGQLRLQDALLRRDFDAVITETDAIAAEASLTDASAWWAAMRLRAEALIVRGDYDAGLALVEQLLGSEMILASQPLRASVLVLHSRTLRATGRLPDALDAATNAVDAAESASVAEVLAAALLAKVAALAELGQRDELDKAAQQLTDARASVPVGQLRGEIAWSLGNVRFLQGRAEEGIEEHDQAADLLDPMADLRAWARFHKASAAMRLGAGVTTGVEEMLERAQTGLSIVGTAHDFAELDLVRAEFLMMTEPDTSIRLIDAAIATPELPAHTIAEAHTLKARVLDEQSGPDAARAEWATAAELYEESGAHERATAIWRRLAR</sequence>
<dbReference type="SMART" id="SM00530">
    <property type="entry name" value="HTH_XRE"/>
    <property type="match status" value="1"/>
</dbReference>
<dbReference type="Gene3D" id="1.25.40.10">
    <property type="entry name" value="Tetratricopeptide repeat domain"/>
    <property type="match status" value="1"/>
</dbReference>
<reference evidence="2 3" key="1">
    <citation type="submission" date="2019-01" db="EMBL/GenBank/DDBJ databases">
        <title>Genome sequencing of strain DFW100M-13.</title>
        <authorList>
            <person name="Heo J."/>
            <person name="Kim S.-J."/>
            <person name="Kim J.-S."/>
            <person name="Hong S.-B."/>
            <person name="Kwon S.-W."/>
        </authorList>
    </citation>
    <scope>NUCLEOTIDE SEQUENCE [LARGE SCALE GENOMIC DNA]</scope>
    <source>
        <strain evidence="2 3">DFW100M-13</strain>
    </source>
</reference>
<dbReference type="OrthoDB" id="3675359at2"/>
<evidence type="ECO:0000259" key="1">
    <source>
        <dbReference type="PROSITE" id="PS50943"/>
    </source>
</evidence>